<dbReference type="Gene3D" id="3.90.1300.10">
    <property type="entry name" value="Amidase signature (AS) domain"/>
    <property type="match status" value="1"/>
</dbReference>
<dbReference type="InterPro" id="IPR020556">
    <property type="entry name" value="Amidase_CS"/>
</dbReference>
<dbReference type="PROSITE" id="PS00571">
    <property type="entry name" value="AMIDASES"/>
    <property type="match status" value="1"/>
</dbReference>
<protein>
    <submittedName>
        <fullName evidence="2">Amidase</fullName>
    </submittedName>
</protein>
<dbReference type="SUPFAM" id="SSF75304">
    <property type="entry name" value="Amidase signature (AS) enzymes"/>
    <property type="match status" value="1"/>
</dbReference>
<evidence type="ECO:0000313" key="2">
    <source>
        <dbReference type="EMBL" id="GIN98397.1"/>
    </source>
</evidence>
<dbReference type="InterPro" id="IPR000120">
    <property type="entry name" value="Amidase"/>
</dbReference>
<sequence>MMDIVTTGKRIQKKEISPVDLVSQALKKIYEENPKNNSFITVSEDEALKQAKILEEELTEGNIRGPLHGIPIAIKDLVYTKKIRTTMGSKIYENFIPTLDATVIEKLKAAGAVIIGKTNTHEFAYGPTGDRSYFGPCRNPHNLEKMSGGSSSGSAAAVAANMVPISIGTDTGGSIRIPSSACGVVGMKPTFGLVSKAGVFKLAYTLDHTGPITKTVKDNAILLNIIAGYDSKDPYSLKKDKEDYLRLIGKKISGKTVGINSFYFNRVEEEVKSAVNKCINILKDMQVTVKEVNIPVMKEIAEAQSITIKSEASAVHVDTIINHKNEIDEEVYQRLVNSQRVKGYEYAISQLKRNRLIAQYNEVFSQVDVLIAPTLPITAPNIGEREIVIEDTKESVQDALLRLTSPTNYTGNPSLSIPCGKAKSGLPIGVQLIAKHEEEAILYQFGDALEEALDIHFSAI</sequence>
<evidence type="ECO:0000259" key="1">
    <source>
        <dbReference type="Pfam" id="PF01425"/>
    </source>
</evidence>
<accession>A0ABQ4L334</accession>
<dbReference type="EMBL" id="BORJ01000014">
    <property type="protein sequence ID" value="GIN98397.1"/>
    <property type="molecule type" value="Genomic_DNA"/>
</dbReference>
<keyword evidence="3" id="KW-1185">Reference proteome</keyword>
<dbReference type="PANTHER" id="PTHR11895:SF176">
    <property type="entry name" value="AMIDASE AMID-RELATED"/>
    <property type="match status" value="1"/>
</dbReference>
<feature type="domain" description="Amidase" evidence="1">
    <location>
        <begin position="20"/>
        <end position="440"/>
    </location>
</feature>
<reference evidence="2 3" key="1">
    <citation type="submission" date="2021-03" db="EMBL/GenBank/DDBJ databases">
        <title>Antimicrobial resistance genes in bacteria isolated from Japanese honey, and their potential for conferring macrolide and lincosamide resistance in the American foulbrood pathogen Paenibacillus larvae.</title>
        <authorList>
            <person name="Okamoto M."/>
            <person name="Kumagai M."/>
            <person name="Kanamori H."/>
            <person name="Takamatsu D."/>
        </authorList>
    </citation>
    <scope>NUCLEOTIDE SEQUENCE [LARGE SCALE GENOMIC DNA]</scope>
    <source>
        <strain evidence="2 3">J6TS1</strain>
    </source>
</reference>
<organism evidence="2 3">
    <name type="scientific">Siminovitchia terrae</name>
    <name type="common">Bacillus terrae</name>
    <dbReference type="NCBI Taxonomy" id="1914933"/>
    <lineage>
        <taxon>Bacteria</taxon>
        <taxon>Bacillati</taxon>
        <taxon>Bacillota</taxon>
        <taxon>Bacilli</taxon>
        <taxon>Bacillales</taxon>
        <taxon>Bacillaceae</taxon>
        <taxon>Siminovitchia</taxon>
    </lineage>
</organism>
<gene>
    <name evidence="2" type="ORF">J6TS1_42670</name>
</gene>
<dbReference type="PANTHER" id="PTHR11895">
    <property type="entry name" value="TRANSAMIDASE"/>
    <property type="match status" value="1"/>
</dbReference>
<dbReference type="InterPro" id="IPR036928">
    <property type="entry name" value="AS_sf"/>
</dbReference>
<dbReference type="RefSeq" id="WP_244862179.1">
    <property type="nucleotide sequence ID" value="NZ_BORJ01000014.1"/>
</dbReference>
<dbReference type="Proteomes" id="UP000680670">
    <property type="component" value="Unassembled WGS sequence"/>
</dbReference>
<comment type="caution">
    <text evidence="2">The sequence shown here is derived from an EMBL/GenBank/DDBJ whole genome shotgun (WGS) entry which is preliminary data.</text>
</comment>
<dbReference type="Pfam" id="PF01425">
    <property type="entry name" value="Amidase"/>
    <property type="match status" value="1"/>
</dbReference>
<dbReference type="InterPro" id="IPR023631">
    <property type="entry name" value="Amidase_dom"/>
</dbReference>
<proteinExistence type="predicted"/>
<name>A0ABQ4L334_SIMTE</name>
<evidence type="ECO:0000313" key="3">
    <source>
        <dbReference type="Proteomes" id="UP000680670"/>
    </source>
</evidence>